<dbReference type="OrthoDB" id="673526at2"/>
<dbReference type="PANTHER" id="PTHR36974:SF1">
    <property type="entry name" value="DOXX FAMILY MEMBRANE PROTEIN"/>
    <property type="match status" value="1"/>
</dbReference>
<dbReference type="EMBL" id="WOWP01000013">
    <property type="protein sequence ID" value="MUV03000.1"/>
    <property type="molecule type" value="Genomic_DNA"/>
</dbReference>
<gene>
    <name evidence="2" type="ORF">GN157_04695</name>
</gene>
<evidence type="ECO:0000313" key="2">
    <source>
        <dbReference type="EMBL" id="MUV03000.1"/>
    </source>
</evidence>
<name>A0A6N8HAV6_9FLAO</name>
<keyword evidence="3" id="KW-1185">Reference proteome</keyword>
<dbReference type="PANTHER" id="PTHR36974">
    <property type="entry name" value="MEMBRANE PROTEIN-RELATED"/>
    <property type="match status" value="1"/>
</dbReference>
<organism evidence="2 3">
    <name type="scientific">Flavobacterium rakeshii</name>
    <dbReference type="NCBI Taxonomy" id="1038845"/>
    <lineage>
        <taxon>Bacteria</taxon>
        <taxon>Pseudomonadati</taxon>
        <taxon>Bacteroidota</taxon>
        <taxon>Flavobacteriia</taxon>
        <taxon>Flavobacteriales</taxon>
        <taxon>Flavobacteriaceae</taxon>
        <taxon>Flavobacterium</taxon>
    </lineage>
</organism>
<accession>A0A6N8HAV6</accession>
<feature type="transmembrane region" description="Helical" evidence="1">
    <location>
        <begin position="33"/>
        <end position="54"/>
    </location>
</feature>
<keyword evidence="1" id="KW-0812">Transmembrane</keyword>
<feature type="transmembrane region" description="Helical" evidence="1">
    <location>
        <begin position="91"/>
        <end position="109"/>
    </location>
</feature>
<dbReference type="AlphaFoldDB" id="A0A6N8HAV6"/>
<dbReference type="Proteomes" id="UP000433945">
    <property type="component" value="Unassembled WGS sequence"/>
</dbReference>
<keyword evidence="1" id="KW-1133">Transmembrane helix</keyword>
<protein>
    <recommendedName>
        <fullName evidence="4">DoxX family membrane protein</fullName>
    </recommendedName>
</protein>
<comment type="caution">
    <text evidence="2">The sequence shown here is derived from an EMBL/GenBank/DDBJ whole genome shotgun (WGS) entry which is preliminary data.</text>
</comment>
<keyword evidence="1" id="KW-0472">Membrane</keyword>
<reference evidence="2 3" key="1">
    <citation type="submission" date="2019-12" db="EMBL/GenBank/DDBJ databases">
        <authorList>
            <person name="Sun J.-Q."/>
        </authorList>
    </citation>
    <scope>NUCLEOTIDE SEQUENCE [LARGE SCALE GENOMIC DNA]</scope>
    <source>
        <strain evidence="2 3">JCM 17928</strain>
    </source>
</reference>
<evidence type="ECO:0000313" key="3">
    <source>
        <dbReference type="Proteomes" id="UP000433945"/>
    </source>
</evidence>
<feature type="transmembrane region" description="Helical" evidence="1">
    <location>
        <begin position="129"/>
        <end position="148"/>
    </location>
</feature>
<proteinExistence type="predicted"/>
<evidence type="ECO:0008006" key="4">
    <source>
        <dbReference type="Google" id="ProtNLM"/>
    </source>
</evidence>
<dbReference type="RefSeq" id="WP_157481952.1">
    <property type="nucleotide sequence ID" value="NZ_WOWP01000013.1"/>
</dbReference>
<evidence type="ECO:0000256" key="1">
    <source>
        <dbReference type="SAM" id="Phobius"/>
    </source>
</evidence>
<feature type="transmembrane region" description="Helical" evidence="1">
    <location>
        <begin position="6"/>
        <end position="21"/>
    </location>
</feature>
<feature type="transmembrane region" description="Helical" evidence="1">
    <location>
        <begin position="66"/>
        <end position="84"/>
    </location>
</feature>
<sequence length="158" mass="18270">MNVVIVLFTAFIVGILISKLTQKDFKWRFNGNLAMCCMLCFTGMGHFLFTKGMAMMLPDFIPYREALVYITGVAEFIFGILLLFPAYRKITGVILVLFFIFILPANIYATLHNVNLMHANYTGKGVGYLWFRVPLQVFLIVWVYIFSVREKKNNKLLF</sequence>